<comment type="caution">
    <text evidence="8">The sequence shown here is derived from an EMBL/GenBank/DDBJ whole genome shotgun (WGS) entry which is preliminary data.</text>
</comment>
<feature type="region of interest" description="Disordered" evidence="6">
    <location>
        <begin position="52"/>
        <end position="99"/>
    </location>
</feature>
<protein>
    <recommendedName>
        <fullName evidence="7">HAT C-terminal dimerisation domain-containing protein</fullName>
    </recommendedName>
</protein>
<dbReference type="OrthoDB" id="6501574at2759"/>
<evidence type="ECO:0000313" key="9">
    <source>
        <dbReference type="Proteomes" id="UP000821853"/>
    </source>
</evidence>
<dbReference type="InterPro" id="IPR012337">
    <property type="entry name" value="RNaseH-like_sf"/>
</dbReference>
<dbReference type="SUPFAM" id="SSF53098">
    <property type="entry name" value="Ribonuclease H-like"/>
    <property type="match status" value="1"/>
</dbReference>
<organism evidence="8 9">
    <name type="scientific">Haemaphysalis longicornis</name>
    <name type="common">Bush tick</name>
    <dbReference type="NCBI Taxonomy" id="44386"/>
    <lineage>
        <taxon>Eukaryota</taxon>
        <taxon>Metazoa</taxon>
        <taxon>Ecdysozoa</taxon>
        <taxon>Arthropoda</taxon>
        <taxon>Chelicerata</taxon>
        <taxon>Arachnida</taxon>
        <taxon>Acari</taxon>
        <taxon>Parasitiformes</taxon>
        <taxon>Ixodida</taxon>
        <taxon>Ixodoidea</taxon>
        <taxon>Ixodidae</taxon>
        <taxon>Haemaphysalinae</taxon>
        <taxon>Haemaphysalis</taxon>
    </lineage>
</organism>
<dbReference type="VEuPathDB" id="VectorBase:HLOH_064025"/>
<dbReference type="GO" id="GO:0005634">
    <property type="term" value="C:nucleus"/>
    <property type="evidence" value="ECO:0007669"/>
    <property type="project" value="UniProtKB-SubCell"/>
</dbReference>
<keyword evidence="4" id="KW-0862">Zinc</keyword>
<accession>A0A9J6G7F2</accession>
<keyword evidence="3" id="KW-0863">Zinc-finger</keyword>
<dbReference type="OMA" id="SAGRICP"/>
<dbReference type="GO" id="GO:0046983">
    <property type="term" value="F:protein dimerization activity"/>
    <property type="evidence" value="ECO:0007669"/>
    <property type="project" value="InterPro"/>
</dbReference>
<comment type="subcellular location">
    <subcellularLocation>
        <location evidence="1">Nucleus</location>
    </subcellularLocation>
</comment>
<proteinExistence type="predicted"/>
<sequence length="638" mass="71131">MGRGRPRTNLARRHFSYNSESNSSRCQIADCGHVVTGYHGGNLERHLRECHPQEHAKLSAEKAVSTKRASSGGDGDSSKKKPRKVDGASMSQPTSSKRVLLELTPESIMESCVELVTKNGRPLGLFDDSGFRKIIDPVLRALGAKEDITAKTVEKRVKEKAKSKREEISQSLSERMFSLKIDYVKENDRQLLATSVQYAENESLILQPLAVKQVSGLDDELLTSQVKRVLPRYDANDSHLYSITTKVGEKALRRVCGRRKAEDEDQGSRSVDPDRGDFACKADGSPSDKSEVAQVLDEDDQFVEVGGCIMHALELAVSETLKEPSTCSTIEKCREISNKLSVRSVMEQIKQRKLKPPVNDSSKKLVPTFKMLTRLLELKDFAADFVPKEDSESSSENIWENVKNITAALQPAQVFMNTLLTEQLTLGDFYGAWLKCFLDTSSIGSPLAQAVVESMKSRERNFCDTNTFCAALYMDPRYRIVLTPEQKCTAITHLTKTWKRIAGINQKQKDSKATEVSSSAAAPGKPVSVNEYLSTIEAKNGKNHNVSAKLDTNAIERWLNLLDEEPHAPAEQNVLEYWKQCKQFQPQLYALALVVLAVPVTEKSEEHAFSALKLMSFDERSQISSGTLDDLILLRFCS</sequence>
<dbReference type="Pfam" id="PF05699">
    <property type="entry name" value="Dimer_Tnp_hAT"/>
    <property type="match status" value="1"/>
</dbReference>
<dbReference type="AlphaFoldDB" id="A0A9J6G7F2"/>
<evidence type="ECO:0000256" key="3">
    <source>
        <dbReference type="ARBA" id="ARBA00022771"/>
    </source>
</evidence>
<evidence type="ECO:0000256" key="2">
    <source>
        <dbReference type="ARBA" id="ARBA00022723"/>
    </source>
</evidence>
<evidence type="ECO:0000313" key="8">
    <source>
        <dbReference type="EMBL" id="KAH9370831.1"/>
    </source>
</evidence>
<keyword evidence="2" id="KW-0479">Metal-binding</keyword>
<keyword evidence="5" id="KW-0539">Nucleus</keyword>
<feature type="region of interest" description="Disordered" evidence="6">
    <location>
        <begin position="258"/>
        <end position="290"/>
    </location>
</feature>
<dbReference type="InterPro" id="IPR052035">
    <property type="entry name" value="ZnF_BED_domain_contain"/>
</dbReference>
<evidence type="ECO:0000256" key="5">
    <source>
        <dbReference type="ARBA" id="ARBA00023242"/>
    </source>
</evidence>
<dbReference type="PANTHER" id="PTHR46481">
    <property type="entry name" value="ZINC FINGER BED DOMAIN-CONTAINING PROTEIN 4"/>
    <property type="match status" value="1"/>
</dbReference>
<dbReference type="GO" id="GO:0008270">
    <property type="term" value="F:zinc ion binding"/>
    <property type="evidence" value="ECO:0007669"/>
    <property type="project" value="UniProtKB-KW"/>
</dbReference>
<dbReference type="Proteomes" id="UP000821853">
    <property type="component" value="Chromosome 3"/>
</dbReference>
<feature type="domain" description="HAT C-terminal dimerisation" evidence="7">
    <location>
        <begin position="561"/>
        <end position="635"/>
    </location>
</feature>
<name>A0A9J6G7F2_HAELO</name>
<dbReference type="EMBL" id="JABSTR010000005">
    <property type="protein sequence ID" value="KAH9370831.1"/>
    <property type="molecule type" value="Genomic_DNA"/>
</dbReference>
<evidence type="ECO:0000256" key="6">
    <source>
        <dbReference type="SAM" id="MobiDB-lite"/>
    </source>
</evidence>
<evidence type="ECO:0000256" key="1">
    <source>
        <dbReference type="ARBA" id="ARBA00004123"/>
    </source>
</evidence>
<dbReference type="PANTHER" id="PTHR46481:SF10">
    <property type="entry name" value="ZINC FINGER BED DOMAIN-CONTAINING PROTEIN 39"/>
    <property type="match status" value="1"/>
</dbReference>
<reference evidence="8 9" key="1">
    <citation type="journal article" date="2020" name="Cell">
        <title>Large-Scale Comparative Analyses of Tick Genomes Elucidate Their Genetic Diversity and Vector Capacities.</title>
        <authorList>
            <consortium name="Tick Genome and Microbiome Consortium (TIGMIC)"/>
            <person name="Jia N."/>
            <person name="Wang J."/>
            <person name="Shi W."/>
            <person name="Du L."/>
            <person name="Sun Y."/>
            <person name="Zhan W."/>
            <person name="Jiang J.F."/>
            <person name="Wang Q."/>
            <person name="Zhang B."/>
            <person name="Ji P."/>
            <person name="Bell-Sakyi L."/>
            <person name="Cui X.M."/>
            <person name="Yuan T.T."/>
            <person name="Jiang B.G."/>
            <person name="Yang W.F."/>
            <person name="Lam T.T."/>
            <person name="Chang Q.C."/>
            <person name="Ding S.J."/>
            <person name="Wang X.J."/>
            <person name="Zhu J.G."/>
            <person name="Ruan X.D."/>
            <person name="Zhao L."/>
            <person name="Wei J.T."/>
            <person name="Ye R.Z."/>
            <person name="Que T.C."/>
            <person name="Du C.H."/>
            <person name="Zhou Y.H."/>
            <person name="Cheng J.X."/>
            <person name="Dai P.F."/>
            <person name="Guo W.B."/>
            <person name="Han X.H."/>
            <person name="Huang E.J."/>
            <person name="Li L.F."/>
            <person name="Wei W."/>
            <person name="Gao Y.C."/>
            <person name="Liu J.Z."/>
            <person name="Shao H.Z."/>
            <person name="Wang X."/>
            <person name="Wang C.C."/>
            <person name="Yang T.C."/>
            <person name="Huo Q.B."/>
            <person name="Li W."/>
            <person name="Chen H.Y."/>
            <person name="Chen S.E."/>
            <person name="Zhou L.G."/>
            <person name="Ni X.B."/>
            <person name="Tian J.H."/>
            <person name="Sheng Y."/>
            <person name="Liu T."/>
            <person name="Pan Y.S."/>
            <person name="Xia L.Y."/>
            <person name="Li J."/>
            <person name="Zhao F."/>
            <person name="Cao W.C."/>
        </authorList>
    </citation>
    <scope>NUCLEOTIDE SEQUENCE [LARGE SCALE GENOMIC DNA]</scope>
    <source>
        <strain evidence="8">HaeL-2018</strain>
    </source>
</reference>
<keyword evidence="9" id="KW-1185">Reference proteome</keyword>
<dbReference type="InterPro" id="IPR008906">
    <property type="entry name" value="HATC_C_dom"/>
</dbReference>
<evidence type="ECO:0000256" key="4">
    <source>
        <dbReference type="ARBA" id="ARBA00022833"/>
    </source>
</evidence>
<evidence type="ECO:0000259" key="7">
    <source>
        <dbReference type="Pfam" id="PF05699"/>
    </source>
</evidence>
<feature type="compositionally biased region" description="Basic and acidic residues" evidence="6">
    <location>
        <begin position="271"/>
        <end position="290"/>
    </location>
</feature>
<gene>
    <name evidence="8" type="ORF">HPB48_007902</name>
</gene>